<dbReference type="FunFam" id="2.130.10.10:FF:000157">
    <property type="entry name" value="WD repeat domain 3"/>
    <property type="match status" value="1"/>
</dbReference>
<dbReference type="GO" id="GO:0030515">
    <property type="term" value="F:snoRNA binding"/>
    <property type="evidence" value="ECO:0007669"/>
    <property type="project" value="TreeGrafter"/>
</dbReference>
<dbReference type="InterPro" id="IPR036322">
    <property type="entry name" value="WD40_repeat_dom_sf"/>
</dbReference>
<feature type="repeat" description="WD" evidence="6">
    <location>
        <begin position="98"/>
        <end position="131"/>
    </location>
</feature>
<feature type="repeat" description="WD" evidence="6">
    <location>
        <begin position="140"/>
        <end position="181"/>
    </location>
</feature>
<accession>F2U4H4</accession>
<feature type="repeat" description="WD" evidence="6">
    <location>
        <begin position="485"/>
        <end position="519"/>
    </location>
</feature>
<dbReference type="GO" id="GO:0034388">
    <property type="term" value="C:Pwp2p-containing subcomplex of 90S preribosome"/>
    <property type="evidence" value="ECO:0007669"/>
    <property type="project" value="TreeGrafter"/>
</dbReference>
<evidence type="ECO:0000259" key="9">
    <source>
        <dbReference type="Pfam" id="PF04003"/>
    </source>
</evidence>
<dbReference type="PROSITE" id="PS00678">
    <property type="entry name" value="WD_REPEATS_1"/>
    <property type="match status" value="3"/>
</dbReference>
<dbReference type="Gene3D" id="2.130.10.10">
    <property type="entry name" value="YVTN repeat-like/Quinoprotein amine dehydrogenase"/>
    <property type="match status" value="3"/>
</dbReference>
<dbReference type="Pfam" id="PF25173">
    <property type="entry name" value="Beta-prop_WDR3_1st"/>
    <property type="match status" value="1"/>
</dbReference>
<dbReference type="STRING" id="946362.F2U4H4"/>
<evidence type="ECO:0000256" key="5">
    <source>
        <dbReference type="ARBA" id="ARBA00038229"/>
    </source>
</evidence>
<feature type="repeat" description="WD" evidence="6">
    <location>
        <begin position="622"/>
        <end position="663"/>
    </location>
</feature>
<dbReference type="InterPro" id="IPR001680">
    <property type="entry name" value="WD40_rpt"/>
</dbReference>
<dbReference type="PRINTS" id="PR00320">
    <property type="entry name" value="GPROTEINBRPT"/>
</dbReference>
<dbReference type="OMA" id="MNIPLTC"/>
<dbReference type="CDD" id="cd00200">
    <property type="entry name" value="WD40"/>
    <property type="match status" value="2"/>
</dbReference>
<keyword evidence="4" id="KW-0539">Nucleus</keyword>
<dbReference type="PANTHER" id="PTHR19853">
    <property type="entry name" value="WD REPEAT CONTAINING PROTEIN 3 WDR3"/>
    <property type="match status" value="1"/>
</dbReference>
<keyword evidence="2 6" id="KW-0853">WD repeat</keyword>
<evidence type="ECO:0000313" key="10">
    <source>
        <dbReference type="EMBL" id="EGD82540.1"/>
    </source>
</evidence>
<feature type="domain" description="Small-subunit processome Utp12" evidence="9">
    <location>
        <begin position="792"/>
        <end position="887"/>
    </location>
</feature>
<reference evidence="10" key="1">
    <citation type="submission" date="2009-08" db="EMBL/GenBank/DDBJ databases">
        <title>Annotation of Salpingoeca rosetta.</title>
        <authorList>
            <consortium name="The Broad Institute Genome Sequencing Platform"/>
            <person name="Russ C."/>
            <person name="Cuomo C."/>
            <person name="Burger G."/>
            <person name="Gray M.W."/>
            <person name="Holland P.W.H."/>
            <person name="King N."/>
            <person name="Lang F.B.F."/>
            <person name="Roger A.J."/>
            <person name="Ruiz-Trillo I."/>
            <person name="Young S.K."/>
            <person name="Zeng Q."/>
            <person name="Gargeya S."/>
            <person name="Alvarado L."/>
            <person name="Berlin A."/>
            <person name="Chapman S.B."/>
            <person name="Chen Z."/>
            <person name="Freedman E."/>
            <person name="Gellesch M."/>
            <person name="Goldberg J."/>
            <person name="Griggs A."/>
            <person name="Gujja S."/>
            <person name="Heilman E."/>
            <person name="Heiman D."/>
            <person name="Howarth C."/>
            <person name="Mehta T."/>
            <person name="Neiman D."/>
            <person name="Pearson M."/>
            <person name="Roberts A."/>
            <person name="Saif S."/>
            <person name="Shea T."/>
            <person name="Shenoy N."/>
            <person name="Sisk P."/>
            <person name="Stolte C."/>
            <person name="Sykes S."/>
            <person name="White J."/>
            <person name="Yandava C."/>
            <person name="Haas B."/>
            <person name="Nusbaum C."/>
            <person name="Birren B."/>
        </authorList>
    </citation>
    <scope>NUCLEOTIDE SEQUENCE [LARGE SCALE GENOMIC DNA]</scope>
    <source>
        <strain evidence="10">ATCC 50818</strain>
    </source>
</reference>
<keyword evidence="11" id="KW-1185">Reference proteome</keyword>
<dbReference type="KEGG" id="sre:PTSG_03192"/>
<feature type="repeat" description="WD" evidence="6">
    <location>
        <begin position="402"/>
        <end position="442"/>
    </location>
</feature>
<feature type="coiled-coil region" evidence="7">
    <location>
        <begin position="312"/>
        <end position="339"/>
    </location>
</feature>
<organism evidence="11">
    <name type="scientific">Salpingoeca rosetta (strain ATCC 50818 / BSB-021)</name>
    <dbReference type="NCBI Taxonomy" id="946362"/>
    <lineage>
        <taxon>Eukaryota</taxon>
        <taxon>Choanoflagellata</taxon>
        <taxon>Craspedida</taxon>
        <taxon>Salpingoecidae</taxon>
        <taxon>Salpingoeca</taxon>
    </lineage>
</organism>
<dbReference type="Pfam" id="PF04003">
    <property type="entry name" value="Utp12"/>
    <property type="match status" value="1"/>
</dbReference>
<comment type="subcellular location">
    <subcellularLocation>
        <location evidence="1">Nucleus</location>
        <location evidence="1">Nucleolus</location>
    </subcellularLocation>
</comment>
<dbReference type="PROSITE" id="PS50294">
    <property type="entry name" value="WD_REPEATS_REGION"/>
    <property type="match status" value="7"/>
</dbReference>
<dbReference type="InterPro" id="IPR007148">
    <property type="entry name" value="SSU_processome_Utp12"/>
</dbReference>
<dbReference type="FunCoup" id="F2U4H4">
    <property type="interactions" value="1810"/>
</dbReference>
<evidence type="ECO:0000256" key="1">
    <source>
        <dbReference type="ARBA" id="ARBA00004604"/>
    </source>
</evidence>
<dbReference type="InterPro" id="IPR019775">
    <property type="entry name" value="WD40_repeat_CS"/>
</dbReference>
<dbReference type="RefSeq" id="XP_004995776.1">
    <property type="nucleotide sequence ID" value="XM_004995719.1"/>
</dbReference>
<dbReference type="Pfam" id="PF25172">
    <property type="entry name" value="Beta-prop_WDR3_2nd"/>
    <property type="match status" value="1"/>
</dbReference>
<dbReference type="GO" id="GO:0032040">
    <property type="term" value="C:small-subunit processome"/>
    <property type="evidence" value="ECO:0007669"/>
    <property type="project" value="TreeGrafter"/>
</dbReference>
<dbReference type="SUPFAM" id="SSF50978">
    <property type="entry name" value="WD40 repeat-like"/>
    <property type="match status" value="1"/>
</dbReference>
<evidence type="ECO:0000313" key="11">
    <source>
        <dbReference type="Proteomes" id="UP000007799"/>
    </source>
</evidence>
<dbReference type="PANTHER" id="PTHR19853:SF0">
    <property type="entry name" value="WD REPEAT-CONTAINING PROTEIN 3"/>
    <property type="match status" value="1"/>
</dbReference>
<evidence type="ECO:0000256" key="7">
    <source>
        <dbReference type="SAM" id="Coils"/>
    </source>
</evidence>
<feature type="repeat" description="WD" evidence="6">
    <location>
        <begin position="580"/>
        <end position="621"/>
    </location>
</feature>
<dbReference type="InterPro" id="IPR015943">
    <property type="entry name" value="WD40/YVTN_repeat-like_dom_sf"/>
</dbReference>
<dbReference type="eggNOG" id="KOG0306">
    <property type="taxonomic scope" value="Eukaryota"/>
</dbReference>
<evidence type="ECO:0000256" key="4">
    <source>
        <dbReference type="ARBA" id="ARBA00023242"/>
    </source>
</evidence>
<feature type="coiled-coil region" evidence="7">
    <location>
        <begin position="702"/>
        <end position="731"/>
    </location>
</feature>
<keyword evidence="7" id="KW-0175">Coiled coil</keyword>
<gene>
    <name evidence="10" type="ORF">PTSG_03192</name>
</gene>
<dbReference type="InterPro" id="IPR051570">
    <property type="entry name" value="TBC1_cilium_biogenesis"/>
</dbReference>
<dbReference type="InParanoid" id="F2U4H4"/>
<evidence type="ECO:0000256" key="3">
    <source>
        <dbReference type="ARBA" id="ARBA00022737"/>
    </source>
</evidence>
<proteinExistence type="inferred from homology"/>
<evidence type="ECO:0000256" key="2">
    <source>
        <dbReference type="ARBA" id="ARBA00022574"/>
    </source>
</evidence>
<feature type="region of interest" description="Disordered" evidence="8">
    <location>
        <begin position="232"/>
        <end position="260"/>
    </location>
</feature>
<keyword evidence="3" id="KW-0677">Repeat</keyword>
<dbReference type="InterPro" id="IPR011047">
    <property type="entry name" value="Quinoprotein_ADH-like_sf"/>
</dbReference>
<evidence type="ECO:0000256" key="6">
    <source>
        <dbReference type="PROSITE-ProRule" id="PRU00221"/>
    </source>
</evidence>
<dbReference type="InterPro" id="IPR020472">
    <property type="entry name" value="WD40_PAC1"/>
</dbReference>
<protein>
    <recommendedName>
        <fullName evidence="9">Small-subunit processome Utp12 domain-containing protein</fullName>
    </recommendedName>
</protein>
<name>F2U4H4_SALR5</name>
<dbReference type="GO" id="GO:0030490">
    <property type="term" value="P:maturation of SSU-rRNA"/>
    <property type="evidence" value="ECO:0007669"/>
    <property type="project" value="TreeGrafter"/>
</dbReference>
<sequence>MPIVKNYLRYGPEASYGVIASAEANGVILAPTLVAMPALQDVLIWCTKTGTVAKRLSDGNHVVTCMCKSPTQQQLAVGYHNGDIQIWDYVTGESVVLFSGHRSAVTCLSFSESGTNLVSGSQDTDVIVWDVINESGVFRLRGHKGPVHAARLLEKRNLLVSCSRDSLVKFWDLDTQHCVHTIIAHRAEVNDFILLNNEERIITASADDQLRAWDITYRKAFAKSALVAADMSGQDGADDHGDADGDEVQQTKKAKTEDVDVSASPITTTQVGALTKKGTGRAIHLLVTPDEKCIICQSAGKGVDTFRIRTAAELHKRKARKLKRQKEKGNKEIKAVELTMSDMYPHAGLITCSSPVRSIDVRAAGPDTYSMLAALGSNAFEVYALNRTAKGVTSSRASFLSLPGHRKPIRAICVSSDAALVLTTSNSTAKLWNRITGQCIRTLYDAGYGVSCAFVPGDRQALIGTKEGELKLYDLASGDCLQVEDDAHAQAIWSISLSPDKQGFITGSADQTVKFWQFELIQSEDKMRKTLAIEHTKTLQMTDEVTCACFSPDSRLLAIALLDSTVKVVYADTLKPFLSLYGHKLPVVTMDISSDSTILATGSADKNVKVWGLDFGDCHKSFRAHQDTVTSVCFAGTTHYLFSTSKDNDVKQWDCDNFRLIQTLEGHHGPISCSAISPRGDVLVTGSHDKSIRTWVRTKEMLNVEEEAAMAREQEYDEQQAEQEAREYRAKSGDEEVGVAGKRSLETLKAAEKLMEAVQLAKDHDDKGPGAPAHPMFLAHRVSSGAQFVRVIMDKTPSSELEQALMLLPFALVPTLLSYLLAFAKAEQSVEKTARAVVFLLRLHHSQLIATSQHLDLIAKLQAELPHALSELKNMVGFNLAALRFLRRQLEEQTQVYM</sequence>
<evidence type="ECO:0000256" key="8">
    <source>
        <dbReference type="SAM" id="MobiDB-lite"/>
    </source>
</evidence>
<dbReference type="GeneID" id="16076363"/>
<dbReference type="Proteomes" id="UP000007799">
    <property type="component" value="Unassembled WGS sequence"/>
</dbReference>
<dbReference type="SMART" id="SM00320">
    <property type="entry name" value="WD40"/>
    <property type="match status" value="11"/>
</dbReference>
<dbReference type="AlphaFoldDB" id="F2U4H4"/>
<dbReference type="OrthoDB" id="407922at2759"/>
<feature type="repeat" description="WD" evidence="6">
    <location>
        <begin position="664"/>
        <end position="695"/>
    </location>
</feature>
<feature type="repeat" description="WD" evidence="6">
    <location>
        <begin position="182"/>
        <end position="223"/>
    </location>
</feature>
<comment type="similarity">
    <text evidence="5">Belongs to the WD repeat WDR3/UTP12 family.</text>
</comment>
<dbReference type="EMBL" id="GL832961">
    <property type="protein sequence ID" value="EGD82540.1"/>
    <property type="molecule type" value="Genomic_DNA"/>
</dbReference>
<dbReference type="SUPFAM" id="SSF50998">
    <property type="entry name" value="Quinoprotein alcohol dehydrogenase-like"/>
    <property type="match status" value="1"/>
</dbReference>
<dbReference type="PROSITE" id="PS50082">
    <property type="entry name" value="WD_REPEATS_2"/>
    <property type="match status" value="8"/>
</dbReference>